<dbReference type="Pfam" id="PF22892">
    <property type="entry name" value="DSRM_MRPL44"/>
    <property type="match status" value="1"/>
</dbReference>
<feature type="domain" description="Large ribosomal subunit protein mL44 endonuclease" evidence="9">
    <location>
        <begin position="63"/>
        <end position="191"/>
    </location>
</feature>
<dbReference type="CDD" id="cd19874">
    <property type="entry name" value="DSRM_MRPL44"/>
    <property type="match status" value="1"/>
</dbReference>
<keyword evidence="5" id="KW-0687">Ribonucleoprotein</keyword>
<dbReference type="InterPro" id="IPR044444">
    <property type="entry name" value="Ribosomal_mL44_DSRM_metazoa"/>
</dbReference>
<evidence type="ECO:0000313" key="10">
    <source>
        <dbReference type="EMBL" id="KAJ8921129.1"/>
    </source>
</evidence>
<dbReference type="AlphaFoldDB" id="A0AAV8W3R9"/>
<dbReference type="GO" id="GO:0005739">
    <property type="term" value="C:mitochondrion"/>
    <property type="evidence" value="ECO:0007669"/>
    <property type="project" value="UniProtKB-SubCell"/>
</dbReference>
<dbReference type="GO" id="GO:0005840">
    <property type="term" value="C:ribosome"/>
    <property type="evidence" value="ECO:0007669"/>
    <property type="project" value="UniProtKB-KW"/>
</dbReference>
<gene>
    <name evidence="10" type="ORF">NQ315_013599</name>
</gene>
<dbReference type="GO" id="GO:0004525">
    <property type="term" value="F:ribonuclease III activity"/>
    <property type="evidence" value="ECO:0007669"/>
    <property type="project" value="InterPro"/>
</dbReference>
<organism evidence="10 11">
    <name type="scientific">Exocentrus adspersus</name>
    <dbReference type="NCBI Taxonomy" id="1586481"/>
    <lineage>
        <taxon>Eukaryota</taxon>
        <taxon>Metazoa</taxon>
        <taxon>Ecdysozoa</taxon>
        <taxon>Arthropoda</taxon>
        <taxon>Hexapoda</taxon>
        <taxon>Insecta</taxon>
        <taxon>Pterygota</taxon>
        <taxon>Neoptera</taxon>
        <taxon>Endopterygota</taxon>
        <taxon>Coleoptera</taxon>
        <taxon>Polyphaga</taxon>
        <taxon>Cucujiformia</taxon>
        <taxon>Chrysomeloidea</taxon>
        <taxon>Cerambycidae</taxon>
        <taxon>Lamiinae</taxon>
        <taxon>Acanthocinini</taxon>
        <taxon>Exocentrus</taxon>
    </lineage>
</organism>
<dbReference type="GO" id="GO:0003725">
    <property type="term" value="F:double-stranded RNA binding"/>
    <property type="evidence" value="ECO:0007669"/>
    <property type="project" value="InterPro"/>
</dbReference>
<dbReference type="EMBL" id="JANEYG010000011">
    <property type="protein sequence ID" value="KAJ8921129.1"/>
    <property type="molecule type" value="Genomic_DNA"/>
</dbReference>
<evidence type="ECO:0000256" key="5">
    <source>
        <dbReference type="ARBA" id="ARBA00023274"/>
    </source>
</evidence>
<keyword evidence="2" id="KW-0809">Transit peptide</keyword>
<keyword evidence="4" id="KW-0496">Mitochondrion</keyword>
<dbReference type="GO" id="GO:0006396">
    <property type="term" value="P:RNA processing"/>
    <property type="evidence" value="ECO:0007669"/>
    <property type="project" value="InterPro"/>
</dbReference>
<comment type="caution">
    <text evidence="10">The sequence shown here is derived from an EMBL/GenBank/DDBJ whole genome shotgun (WGS) entry which is preliminary data.</text>
</comment>
<dbReference type="InterPro" id="IPR055189">
    <property type="entry name" value="RM44_endonuclase"/>
</dbReference>
<evidence type="ECO:0000313" key="11">
    <source>
        <dbReference type="Proteomes" id="UP001159042"/>
    </source>
</evidence>
<keyword evidence="3" id="KW-0689">Ribosomal protein</keyword>
<dbReference type="Gene3D" id="3.30.160.20">
    <property type="match status" value="1"/>
</dbReference>
<comment type="subcellular location">
    <subcellularLocation>
        <location evidence="1">Mitochondrion</location>
    </subcellularLocation>
</comment>
<dbReference type="SUPFAM" id="SSF54768">
    <property type="entry name" value="dsRNA-binding domain-like"/>
    <property type="match status" value="1"/>
</dbReference>
<evidence type="ECO:0000256" key="7">
    <source>
        <dbReference type="ARBA" id="ARBA00035187"/>
    </source>
</evidence>
<evidence type="ECO:0000256" key="6">
    <source>
        <dbReference type="ARBA" id="ARBA00024034"/>
    </source>
</evidence>
<sequence>MSLCRPTFSLLRKCIGQNLYNLRLSDSRSIKRWVSPTLRELKRRRDRIGPEPERPRSSFLEWNYEAEVYAFGKRLGEEFDKNLLKRALIQREYANKQEFAAREKGLPTPEMLHNYELIQEGSKIISKVIIDEYEKLYPQDIVKAVHEYLTTEDMLSHVGKHIGLKDLVLTNEFPVVNETLSNTFKAVVAALKQSQNLERAELFVKDFLLSQMNGKDVYEIWDPKNPYEYLMKLLNDKGISEVEPRLCNQSAVNTILANYQIGLYSNKKLLGIGWGENVEVAKETAAIDAIQRLFRNYVPKQ</sequence>
<dbReference type="Gene3D" id="1.10.1520.10">
    <property type="entry name" value="Ribonuclease III domain"/>
    <property type="match status" value="1"/>
</dbReference>
<dbReference type="InterPro" id="IPR036389">
    <property type="entry name" value="RNase_III_sf"/>
</dbReference>
<name>A0AAV8W3R9_9CUCU</name>
<evidence type="ECO:0000259" key="8">
    <source>
        <dbReference type="Pfam" id="PF22892"/>
    </source>
</evidence>
<comment type="similarity">
    <text evidence="6">Belongs to the ribonuclease III family. Mitochondrion-specific ribosomal protein mL44 subfamily.</text>
</comment>
<dbReference type="FunFam" id="3.30.160.20:FF:000037">
    <property type="entry name" value="39S ribosomal protein L44, mitochondrial"/>
    <property type="match status" value="1"/>
</dbReference>
<protein>
    <recommendedName>
        <fullName evidence="7">Large ribosomal subunit protein mL44</fullName>
    </recommendedName>
</protein>
<dbReference type="Pfam" id="PF22935">
    <property type="entry name" value="RM44_endonuclase"/>
    <property type="match status" value="1"/>
</dbReference>
<evidence type="ECO:0000259" key="9">
    <source>
        <dbReference type="Pfam" id="PF22935"/>
    </source>
</evidence>
<keyword evidence="11" id="KW-1185">Reference proteome</keyword>
<dbReference type="Proteomes" id="UP001159042">
    <property type="component" value="Unassembled WGS sequence"/>
</dbReference>
<evidence type="ECO:0000256" key="2">
    <source>
        <dbReference type="ARBA" id="ARBA00022946"/>
    </source>
</evidence>
<evidence type="ECO:0000256" key="4">
    <source>
        <dbReference type="ARBA" id="ARBA00023128"/>
    </source>
</evidence>
<reference evidence="10 11" key="1">
    <citation type="journal article" date="2023" name="Insect Mol. Biol.">
        <title>Genome sequencing provides insights into the evolution of gene families encoding plant cell wall-degrading enzymes in longhorned beetles.</title>
        <authorList>
            <person name="Shin N.R."/>
            <person name="Okamura Y."/>
            <person name="Kirsch R."/>
            <person name="Pauchet Y."/>
        </authorList>
    </citation>
    <scope>NUCLEOTIDE SEQUENCE [LARGE SCALE GENOMIC DNA]</scope>
    <source>
        <strain evidence="10">EAD_L_NR</strain>
    </source>
</reference>
<evidence type="ECO:0000256" key="3">
    <source>
        <dbReference type="ARBA" id="ARBA00022980"/>
    </source>
</evidence>
<proteinExistence type="inferred from homology"/>
<feature type="domain" description="Large ribosomal subunit protein mL44 dsRNA binding" evidence="8">
    <location>
        <begin position="221"/>
        <end position="295"/>
    </location>
</feature>
<dbReference type="SUPFAM" id="SSF69065">
    <property type="entry name" value="RNase III domain-like"/>
    <property type="match status" value="1"/>
</dbReference>
<evidence type="ECO:0000256" key="1">
    <source>
        <dbReference type="ARBA" id="ARBA00004173"/>
    </source>
</evidence>
<accession>A0AAV8W3R9</accession>
<dbReference type="GO" id="GO:1990904">
    <property type="term" value="C:ribonucleoprotein complex"/>
    <property type="evidence" value="ECO:0007669"/>
    <property type="project" value="UniProtKB-KW"/>
</dbReference>